<dbReference type="InterPro" id="IPR052193">
    <property type="entry name" value="Peptidase_C59"/>
</dbReference>
<evidence type="ECO:0000256" key="2">
    <source>
        <dbReference type="ARBA" id="ARBA00022801"/>
    </source>
</evidence>
<dbReference type="InterPro" id="IPR029055">
    <property type="entry name" value="Ntn_hydrolases_N"/>
</dbReference>
<reference evidence="6 9" key="3">
    <citation type="submission" date="2020-04" db="EMBL/GenBank/DDBJ databases">
        <title>Novel strain L. Fermentum HFD1 producer antibacterial peptides.</title>
        <authorList>
            <person name="Ozhegov G.D."/>
            <person name="Pavlova A.S."/>
            <person name="Zhuravleva D.E."/>
            <person name="Gogoleva N.V."/>
            <person name="Shagimardanova E.I."/>
            <person name="Markelova M.I."/>
            <person name="Yarullina D.R."/>
            <person name="Kayumov A.R."/>
        </authorList>
    </citation>
    <scope>NUCLEOTIDE SEQUENCE [LARGE SCALE GENOMIC DNA]</scope>
    <source>
        <strain evidence="6 9">HFD1</strain>
    </source>
</reference>
<evidence type="ECO:0000313" key="4">
    <source>
        <dbReference type="EMBL" id="APU45838.1"/>
    </source>
</evidence>
<dbReference type="Proteomes" id="UP000503169">
    <property type="component" value="Chromosome"/>
</dbReference>
<dbReference type="Proteomes" id="UP000185427">
    <property type="component" value="Chromosome"/>
</dbReference>
<reference evidence="4 7" key="1">
    <citation type="submission" date="2016-12" db="EMBL/GenBank/DDBJ databases">
        <title>Complete Genome Sequence of Lactobacillus fermentum Strain SNUV175, a Probiotic for Treatment of Bacterial Vaginosis.</title>
        <authorList>
            <person name="Lee S."/>
            <person name="You H.J."/>
            <person name="Kwon B."/>
            <person name="Ko G."/>
        </authorList>
    </citation>
    <scope>NUCLEOTIDE SEQUENCE [LARGE SCALE GENOMIC DNA]</scope>
    <source>
        <strain evidence="4 7">SNUV175</strain>
    </source>
</reference>
<dbReference type="PANTHER" id="PTHR35527:SF2">
    <property type="entry name" value="HYDROLASE"/>
    <property type="match status" value="1"/>
</dbReference>
<accession>A0A1L7GUZ0</accession>
<dbReference type="InterPro" id="IPR029132">
    <property type="entry name" value="CBAH/NAAA_C"/>
</dbReference>
<reference evidence="5 8" key="2">
    <citation type="submission" date="2018-01" db="EMBL/GenBank/DDBJ databases">
        <title>Draft genome sequence of the feruloyl esterase-producing strain Lactobacillus fermentum CRL 1446, isolated from artisanal goat milk cheese.</title>
        <authorList>
            <person name="Abeijon Mukdsi M.C."/>
            <person name="Saavedra L."/>
            <person name="Gauffin Cano M.P."/>
            <person name="Hebert E.M."/>
            <person name="Medina R.B."/>
        </authorList>
    </citation>
    <scope>NUCLEOTIDE SEQUENCE [LARGE SCALE GENOMIC DNA]</scope>
    <source>
        <strain evidence="5 8">CRL 1446</strain>
    </source>
</reference>
<proteinExistence type="inferred from homology"/>
<dbReference type="SMR" id="A0A1L7GUZ0"/>
<evidence type="ECO:0000313" key="6">
    <source>
        <dbReference type="EMBL" id="QIX57641.1"/>
    </source>
</evidence>
<keyword evidence="2 4" id="KW-0378">Hydrolase</keyword>
<name>A0A1L7GUZ0_LIMFE</name>
<feature type="domain" description="Choloylglycine hydrolase/NAAA C-terminal" evidence="3">
    <location>
        <begin position="2"/>
        <end position="306"/>
    </location>
</feature>
<dbReference type="AlphaFoldDB" id="A0A1L7GUZ0"/>
<dbReference type="EMBL" id="POTQ01000010">
    <property type="protein sequence ID" value="PNV57869.1"/>
    <property type="molecule type" value="Genomic_DNA"/>
</dbReference>
<evidence type="ECO:0000313" key="7">
    <source>
        <dbReference type="Proteomes" id="UP000185427"/>
    </source>
</evidence>
<dbReference type="Proteomes" id="UP000236514">
    <property type="component" value="Unassembled WGS sequence"/>
</dbReference>
<dbReference type="Gene3D" id="3.60.60.10">
    <property type="entry name" value="Penicillin V Acylase, Chain A"/>
    <property type="match status" value="1"/>
</dbReference>
<organism evidence="4 7">
    <name type="scientific">Limosilactobacillus fermentum</name>
    <name type="common">Lactobacillus fermentum</name>
    <dbReference type="NCBI Taxonomy" id="1613"/>
    <lineage>
        <taxon>Bacteria</taxon>
        <taxon>Bacillati</taxon>
        <taxon>Bacillota</taxon>
        <taxon>Bacilli</taxon>
        <taxon>Lactobacillales</taxon>
        <taxon>Lactobacillaceae</taxon>
        <taxon>Limosilactobacillus</taxon>
    </lineage>
</organism>
<dbReference type="SUPFAM" id="SSF56235">
    <property type="entry name" value="N-terminal nucleophile aminohydrolases (Ntn hydrolases)"/>
    <property type="match status" value="1"/>
</dbReference>
<dbReference type="OrthoDB" id="9794717at2"/>
<evidence type="ECO:0000256" key="1">
    <source>
        <dbReference type="ARBA" id="ARBA00006625"/>
    </source>
</evidence>
<comment type="similarity">
    <text evidence="1">Belongs to the peptidase C59 family.</text>
</comment>
<dbReference type="EMBL" id="CP050919">
    <property type="protein sequence ID" value="QIX57641.1"/>
    <property type="molecule type" value="Genomic_DNA"/>
</dbReference>
<protein>
    <submittedName>
        <fullName evidence="4">Choloylglycine hydrolase</fullName>
    </submittedName>
    <submittedName>
        <fullName evidence="5">Linear amide C-N hydrolase</fullName>
    </submittedName>
</protein>
<dbReference type="Pfam" id="PF02275">
    <property type="entry name" value="CBAH"/>
    <property type="match status" value="1"/>
</dbReference>
<dbReference type="GO" id="GO:0016787">
    <property type="term" value="F:hydrolase activity"/>
    <property type="evidence" value="ECO:0007669"/>
    <property type="project" value="UniProtKB-KW"/>
</dbReference>
<gene>
    <name evidence="6" type="primary">yxeI_1</name>
    <name evidence="4" type="ORF">BUW47_05065</name>
    <name evidence="5" type="ORF">C1Y38_05815</name>
    <name evidence="6" type="ORF">HCY95_00033</name>
</gene>
<dbReference type="CDD" id="cd00542">
    <property type="entry name" value="Ntn_PVA"/>
    <property type="match status" value="1"/>
</dbReference>
<evidence type="ECO:0000313" key="9">
    <source>
        <dbReference type="Proteomes" id="UP000503169"/>
    </source>
</evidence>
<dbReference type="RefSeq" id="WP_003682326.1">
    <property type="nucleotide sequence ID" value="NZ_AP024320.1"/>
</dbReference>
<evidence type="ECO:0000313" key="5">
    <source>
        <dbReference type="EMBL" id="PNV57869.1"/>
    </source>
</evidence>
<evidence type="ECO:0000259" key="3">
    <source>
        <dbReference type="Pfam" id="PF02275"/>
    </source>
</evidence>
<dbReference type="EMBL" id="CP019030">
    <property type="protein sequence ID" value="APU45838.1"/>
    <property type="molecule type" value="Genomic_DNA"/>
</dbReference>
<evidence type="ECO:0000313" key="8">
    <source>
        <dbReference type="Proteomes" id="UP000236514"/>
    </source>
</evidence>
<sequence>MCTSINVITQDGYHVLGRTMDWDDLLVSPIFTPRHYQWASVFDHRVHENPYAIIGGGSITERRTDVSDGVNEFGLMAQKLTFKNGARLVDERHPDKVQLAAFELIFYLLGHFKSVADVAAHLDQIELMSDVNADVPFGYSEQHFVLSDPTGRCVVIEPSEHPLKLIDNPLGIMTNMPKFDHQLERLQDYLDFTPDFLNGTLAPNTFHVTTGKLSGKKTPPGAYTPKGRYVRAAYMKELADQPASKDEALATTWHLLDSVTVPKSKAHRPTFSVYRAATVAEDRTYYFQSYHQAQVTSVKLTDDLLKRATPLVFDTADVWAPVKLN</sequence>
<dbReference type="PANTHER" id="PTHR35527">
    <property type="entry name" value="CHOLOYLGLYCINE HYDROLASE"/>
    <property type="match status" value="1"/>
</dbReference>